<name>A0A7T8GPX6_CALRO</name>
<dbReference type="OrthoDB" id="8063823at2759"/>
<dbReference type="EMBL" id="CP045904">
    <property type="protein sequence ID" value="QQP35764.1"/>
    <property type="molecule type" value="Genomic_DNA"/>
</dbReference>
<organism evidence="1 2">
    <name type="scientific">Caligus rogercresseyi</name>
    <name type="common">Sea louse</name>
    <dbReference type="NCBI Taxonomy" id="217165"/>
    <lineage>
        <taxon>Eukaryota</taxon>
        <taxon>Metazoa</taxon>
        <taxon>Ecdysozoa</taxon>
        <taxon>Arthropoda</taxon>
        <taxon>Crustacea</taxon>
        <taxon>Multicrustacea</taxon>
        <taxon>Hexanauplia</taxon>
        <taxon>Copepoda</taxon>
        <taxon>Siphonostomatoida</taxon>
        <taxon>Caligidae</taxon>
        <taxon>Caligus</taxon>
    </lineage>
</organism>
<reference evidence="2" key="1">
    <citation type="submission" date="2021-01" db="EMBL/GenBank/DDBJ databases">
        <title>Caligus Genome Assembly.</title>
        <authorList>
            <person name="Gallardo-Escarate C."/>
        </authorList>
    </citation>
    <scope>NUCLEOTIDE SEQUENCE [LARGE SCALE GENOMIC DNA]</scope>
</reference>
<dbReference type="Proteomes" id="UP000595437">
    <property type="component" value="Chromosome 15"/>
</dbReference>
<gene>
    <name evidence="1" type="ORF">FKW44_020642</name>
</gene>
<evidence type="ECO:0000313" key="1">
    <source>
        <dbReference type="EMBL" id="QQP35764.1"/>
    </source>
</evidence>
<keyword evidence="2" id="KW-1185">Reference proteome</keyword>
<protein>
    <submittedName>
        <fullName evidence="1">Zgc:194878</fullName>
    </submittedName>
</protein>
<dbReference type="AlphaFoldDB" id="A0A7T8GPX6"/>
<accession>A0A7T8GPX6</accession>
<evidence type="ECO:0000313" key="2">
    <source>
        <dbReference type="Proteomes" id="UP000595437"/>
    </source>
</evidence>
<proteinExistence type="predicted"/>
<feature type="non-terminal residue" evidence="1">
    <location>
        <position position="1"/>
    </location>
</feature>
<sequence length="83" mass="9453">HLYKNARTRIGDQEAAFKSKILQGDPLSGYLFNFVLDWVLDVASTPHLWGKETQYELEQRMWKPSSSLTTLCSSAGMWGDSRS</sequence>